<comment type="caution">
    <text evidence="3">The sequence shown here is derived from an EMBL/GenBank/DDBJ whole genome shotgun (WGS) entry which is preliminary data.</text>
</comment>
<accession>A0A919CVU6</accession>
<evidence type="ECO:0000256" key="1">
    <source>
        <dbReference type="SAM" id="MobiDB-lite"/>
    </source>
</evidence>
<dbReference type="AlphaFoldDB" id="A0A919CVU6"/>
<proteinExistence type="predicted"/>
<evidence type="ECO:0000313" key="4">
    <source>
        <dbReference type="Proteomes" id="UP000608955"/>
    </source>
</evidence>
<gene>
    <name evidence="3" type="ORF">GCM10010508_17550</name>
</gene>
<evidence type="ECO:0000256" key="2">
    <source>
        <dbReference type="SAM" id="Phobius"/>
    </source>
</evidence>
<keyword evidence="2" id="KW-0812">Transmembrane</keyword>
<protein>
    <submittedName>
        <fullName evidence="3">Uncharacterized protein</fullName>
    </submittedName>
</protein>
<dbReference type="Proteomes" id="UP000608955">
    <property type="component" value="Unassembled WGS sequence"/>
</dbReference>
<dbReference type="RefSeq" id="WP_190177457.1">
    <property type="nucleotide sequence ID" value="NZ_BMVF01000004.1"/>
</dbReference>
<reference evidence="3" key="1">
    <citation type="journal article" date="2014" name="Int. J. Syst. Evol. Microbiol.">
        <title>Complete genome sequence of Corynebacterium casei LMG S-19264T (=DSM 44701T), isolated from a smear-ripened cheese.</title>
        <authorList>
            <consortium name="US DOE Joint Genome Institute (JGI-PGF)"/>
            <person name="Walter F."/>
            <person name="Albersmeier A."/>
            <person name="Kalinowski J."/>
            <person name="Ruckert C."/>
        </authorList>
    </citation>
    <scope>NUCLEOTIDE SEQUENCE</scope>
    <source>
        <strain evidence="3">JCM 4654</strain>
    </source>
</reference>
<keyword evidence="4" id="KW-1185">Reference proteome</keyword>
<name>A0A919CVU6_9ACTN</name>
<organism evidence="3 4">
    <name type="scientific">Streptomyces naganishii JCM 4654</name>
    <dbReference type="NCBI Taxonomy" id="1306179"/>
    <lineage>
        <taxon>Bacteria</taxon>
        <taxon>Bacillati</taxon>
        <taxon>Actinomycetota</taxon>
        <taxon>Actinomycetes</taxon>
        <taxon>Kitasatosporales</taxon>
        <taxon>Streptomycetaceae</taxon>
        <taxon>Streptomyces</taxon>
    </lineage>
</organism>
<feature type="region of interest" description="Disordered" evidence="1">
    <location>
        <begin position="1"/>
        <end position="24"/>
    </location>
</feature>
<keyword evidence="2" id="KW-1133">Transmembrane helix</keyword>
<keyword evidence="2" id="KW-0472">Membrane</keyword>
<sequence>MAHTDPYRLTPSGGASGGADEARGGAGDPGVVRFLLWPALVISVIGNTVVSWTGAGLGAHLAFGAVTALTVTALVVRRLRSGR</sequence>
<dbReference type="EMBL" id="BMVF01000004">
    <property type="protein sequence ID" value="GHD87097.1"/>
    <property type="molecule type" value="Genomic_DNA"/>
</dbReference>
<evidence type="ECO:0000313" key="3">
    <source>
        <dbReference type="EMBL" id="GHD87097.1"/>
    </source>
</evidence>
<feature type="transmembrane region" description="Helical" evidence="2">
    <location>
        <begin position="34"/>
        <end position="52"/>
    </location>
</feature>
<feature type="transmembrane region" description="Helical" evidence="2">
    <location>
        <begin position="58"/>
        <end position="76"/>
    </location>
</feature>
<reference evidence="3" key="2">
    <citation type="submission" date="2020-09" db="EMBL/GenBank/DDBJ databases">
        <authorList>
            <person name="Sun Q."/>
            <person name="Ohkuma M."/>
        </authorList>
    </citation>
    <scope>NUCLEOTIDE SEQUENCE</scope>
    <source>
        <strain evidence="3">JCM 4654</strain>
    </source>
</reference>